<accession>A0A8H9IZZ5</accession>
<dbReference type="AlphaFoldDB" id="A0A8H9IZZ5"/>
<reference evidence="2" key="2">
    <citation type="submission" date="2020-09" db="EMBL/GenBank/DDBJ databases">
        <authorList>
            <person name="Sun Q."/>
            <person name="Zhou Y."/>
        </authorList>
    </citation>
    <scope>NUCLEOTIDE SEQUENCE</scope>
    <source>
        <strain evidence="2">CGMCC 4.7679</strain>
    </source>
</reference>
<sequence length="331" mass="36023">MEKEFVARDDPRFAHSHASTVLPLGGGAALVAWFGGSREGAADVGIWLARREGTWGTPWRVAGGDEPHWNPVLHADGDRVLLFYKAGSPIPRWRTMVRESRDGGRTFSPERELVPGDRGGRGPVKNKLLVLADGTWLAPASVEGERWDAFADRSEDCGKTWQRGENVPAGPNVIQPAVWQNDRGQVRMVLRSSAGAVYESTSDDGGRTWALARPTELPNNNSGLDAVRLDDGLVVLAHNPVAADWGARNPLVLSVSTSDGRRWFRAVTLEERVPDADAIVPAETGIQTGGRAEFSYPAIVPWCDGVAVTYTWQRRGIAFVTVSRAELEGAR</sequence>
<proteinExistence type="predicted"/>
<name>A0A8H9IZZ5_9PSEU</name>
<organism evidence="2 3">
    <name type="scientific">Amycolatopsis bartoniae</name>
    <dbReference type="NCBI Taxonomy" id="941986"/>
    <lineage>
        <taxon>Bacteria</taxon>
        <taxon>Bacillati</taxon>
        <taxon>Actinomycetota</taxon>
        <taxon>Actinomycetes</taxon>
        <taxon>Pseudonocardiales</taxon>
        <taxon>Pseudonocardiaceae</taxon>
        <taxon>Amycolatopsis</taxon>
    </lineage>
</organism>
<dbReference type="Pfam" id="PF13088">
    <property type="entry name" value="BNR_2"/>
    <property type="match status" value="1"/>
</dbReference>
<dbReference type="OrthoDB" id="41724at2"/>
<dbReference type="SUPFAM" id="SSF50939">
    <property type="entry name" value="Sialidases"/>
    <property type="match status" value="1"/>
</dbReference>
<dbReference type="InterPro" id="IPR036278">
    <property type="entry name" value="Sialidase_sf"/>
</dbReference>
<dbReference type="PANTHER" id="PTHR43752:SF2">
    <property type="entry name" value="BNR_ASP-BOX REPEAT FAMILY PROTEIN"/>
    <property type="match status" value="1"/>
</dbReference>
<dbReference type="InterPro" id="IPR011040">
    <property type="entry name" value="Sialidase"/>
</dbReference>
<evidence type="ECO:0000313" key="3">
    <source>
        <dbReference type="Proteomes" id="UP000658656"/>
    </source>
</evidence>
<dbReference type="Proteomes" id="UP000658656">
    <property type="component" value="Unassembled WGS sequence"/>
</dbReference>
<dbReference type="Gene3D" id="2.120.10.10">
    <property type="match status" value="1"/>
</dbReference>
<comment type="caution">
    <text evidence="2">The sequence shown here is derived from an EMBL/GenBank/DDBJ whole genome shotgun (WGS) entry which is preliminary data.</text>
</comment>
<keyword evidence="3" id="KW-1185">Reference proteome</keyword>
<dbReference type="CDD" id="cd15482">
    <property type="entry name" value="Sialidase_non-viral"/>
    <property type="match status" value="1"/>
</dbReference>
<dbReference type="RefSeq" id="WP_145937177.1">
    <property type="nucleotide sequence ID" value="NZ_BNAV01000011.1"/>
</dbReference>
<protein>
    <recommendedName>
        <fullName evidence="1">Sialidase domain-containing protein</fullName>
    </recommendedName>
</protein>
<reference evidence="2" key="1">
    <citation type="journal article" date="2014" name="Int. J. Syst. Evol. Microbiol.">
        <title>Complete genome sequence of Corynebacterium casei LMG S-19264T (=DSM 44701T), isolated from a smear-ripened cheese.</title>
        <authorList>
            <consortium name="US DOE Joint Genome Institute (JGI-PGF)"/>
            <person name="Walter F."/>
            <person name="Albersmeier A."/>
            <person name="Kalinowski J."/>
            <person name="Ruckert C."/>
        </authorList>
    </citation>
    <scope>NUCLEOTIDE SEQUENCE</scope>
    <source>
        <strain evidence="2">CGMCC 4.7679</strain>
    </source>
</reference>
<dbReference type="EMBL" id="BNAV01000011">
    <property type="protein sequence ID" value="GHF75785.1"/>
    <property type="molecule type" value="Genomic_DNA"/>
</dbReference>
<dbReference type="PANTHER" id="PTHR43752">
    <property type="entry name" value="BNR/ASP-BOX REPEAT FAMILY PROTEIN"/>
    <property type="match status" value="1"/>
</dbReference>
<feature type="domain" description="Sialidase" evidence="1">
    <location>
        <begin position="28"/>
        <end position="305"/>
    </location>
</feature>
<evidence type="ECO:0000259" key="1">
    <source>
        <dbReference type="Pfam" id="PF13088"/>
    </source>
</evidence>
<gene>
    <name evidence="2" type="ORF">GCM10017566_57010</name>
</gene>
<evidence type="ECO:0000313" key="2">
    <source>
        <dbReference type="EMBL" id="GHF75785.1"/>
    </source>
</evidence>